<protein>
    <submittedName>
        <fullName evidence="14">Diacylglycerol kinase family lipid kinase</fullName>
    </submittedName>
</protein>
<dbReference type="Pfam" id="PF00781">
    <property type="entry name" value="DAGK_cat"/>
    <property type="match status" value="1"/>
</dbReference>
<accession>A0ABU4VFH0</accession>
<keyword evidence="10" id="KW-0443">Lipid metabolism</keyword>
<dbReference type="RefSeq" id="WP_319952679.1">
    <property type="nucleotide sequence ID" value="NZ_JAXAVX010000001.1"/>
</dbReference>
<dbReference type="PANTHER" id="PTHR12358:SF106">
    <property type="entry name" value="LIPID KINASE YEGS"/>
    <property type="match status" value="1"/>
</dbReference>
<evidence type="ECO:0000256" key="2">
    <source>
        <dbReference type="ARBA" id="ARBA00005983"/>
    </source>
</evidence>
<organism evidence="14 15">
    <name type="scientific">Patulibacter brassicae</name>
    <dbReference type="NCBI Taxonomy" id="1705717"/>
    <lineage>
        <taxon>Bacteria</taxon>
        <taxon>Bacillati</taxon>
        <taxon>Actinomycetota</taxon>
        <taxon>Thermoleophilia</taxon>
        <taxon>Solirubrobacterales</taxon>
        <taxon>Patulibacteraceae</taxon>
        <taxon>Patulibacter</taxon>
    </lineage>
</organism>
<evidence type="ECO:0000256" key="5">
    <source>
        <dbReference type="ARBA" id="ARBA00022723"/>
    </source>
</evidence>
<name>A0ABU4VFH0_9ACTN</name>
<reference evidence="14 15" key="1">
    <citation type="submission" date="2023-11" db="EMBL/GenBank/DDBJ databases">
        <authorList>
            <person name="Xu M."/>
            <person name="Jiang T."/>
        </authorList>
    </citation>
    <scope>NUCLEOTIDE SEQUENCE [LARGE SCALE GENOMIC DNA]</scope>
    <source>
        <strain evidence="14 15">SD</strain>
    </source>
</reference>
<keyword evidence="12" id="KW-1208">Phospholipid metabolism</keyword>
<dbReference type="PROSITE" id="PS50146">
    <property type="entry name" value="DAGK"/>
    <property type="match status" value="1"/>
</dbReference>
<evidence type="ECO:0000313" key="14">
    <source>
        <dbReference type="EMBL" id="MDX8150533.1"/>
    </source>
</evidence>
<keyword evidence="3" id="KW-0444">Lipid biosynthesis</keyword>
<evidence type="ECO:0000256" key="11">
    <source>
        <dbReference type="ARBA" id="ARBA00023209"/>
    </source>
</evidence>
<dbReference type="InterPro" id="IPR016064">
    <property type="entry name" value="NAD/diacylglycerol_kinase_sf"/>
</dbReference>
<keyword evidence="6" id="KW-0547">Nucleotide-binding</keyword>
<dbReference type="InterPro" id="IPR001206">
    <property type="entry name" value="Diacylglycerol_kinase_cat_dom"/>
</dbReference>
<evidence type="ECO:0000256" key="6">
    <source>
        <dbReference type="ARBA" id="ARBA00022741"/>
    </source>
</evidence>
<keyword evidence="11" id="KW-0594">Phospholipid biosynthesis</keyword>
<dbReference type="GO" id="GO:0016301">
    <property type="term" value="F:kinase activity"/>
    <property type="evidence" value="ECO:0007669"/>
    <property type="project" value="UniProtKB-KW"/>
</dbReference>
<comment type="similarity">
    <text evidence="2">Belongs to the diacylglycerol/lipid kinase family.</text>
</comment>
<keyword evidence="5" id="KW-0479">Metal-binding</keyword>
<keyword evidence="4" id="KW-0808">Transferase</keyword>
<sequence>MRRLHVLCNPVAGGGRGLRALDGVREALRDPALEVTIVRTESATHAALAAREAAEAGGEVVAFGGDGMARIVAHAIRGTDASLGVLPGGRGNDLAAVLGLGRDPVAACEVVREGRRRSIDLAEADDAHGVRGATFLGVASIGLESEVARIAERAPRIGGQATYAGAMVLGLLRWRSARFALRVDGEALELPGFLAGAANSGRFGGGMRIAPDAALDDGLLDLVVVEDLPKWRFLTLAPTVFLGTHVRRPQVHVRRAREVVLDADRSLEVFADGDPLARTPATIRVLPRAISVLAPAT</sequence>
<dbReference type="Gene3D" id="2.60.200.40">
    <property type="match status" value="1"/>
</dbReference>
<dbReference type="InterPro" id="IPR050187">
    <property type="entry name" value="Lipid_Phosphate_FormReg"/>
</dbReference>
<evidence type="ECO:0000256" key="12">
    <source>
        <dbReference type="ARBA" id="ARBA00023264"/>
    </source>
</evidence>
<dbReference type="SMART" id="SM00046">
    <property type="entry name" value="DAGKc"/>
    <property type="match status" value="1"/>
</dbReference>
<dbReference type="NCBIfam" id="TIGR00147">
    <property type="entry name" value="YegS/Rv2252/BmrU family lipid kinase"/>
    <property type="match status" value="1"/>
</dbReference>
<dbReference type="InterPro" id="IPR017438">
    <property type="entry name" value="ATP-NAD_kinase_N"/>
</dbReference>
<evidence type="ECO:0000256" key="9">
    <source>
        <dbReference type="ARBA" id="ARBA00022842"/>
    </source>
</evidence>
<evidence type="ECO:0000259" key="13">
    <source>
        <dbReference type="PROSITE" id="PS50146"/>
    </source>
</evidence>
<keyword evidence="9" id="KW-0460">Magnesium</keyword>
<dbReference type="PANTHER" id="PTHR12358">
    <property type="entry name" value="SPHINGOSINE KINASE"/>
    <property type="match status" value="1"/>
</dbReference>
<dbReference type="InterPro" id="IPR045540">
    <property type="entry name" value="YegS/DAGK_C"/>
</dbReference>
<comment type="cofactor">
    <cofactor evidence="1">
        <name>Mg(2+)</name>
        <dbReference type="ChEBI" id="CHEBI:18420"/>
    </cofactor>
</comment>
<evidence type="ECO:0000256" key="4">
    <source>
        <dbReference type="ARBA" id="ARBA00022679"/>
    </source>
</evidence>
<keyword evidence="15" id="KW-1185">Reference proteome</keyword>
<gene>
    <name evidence="14" type="ORF">SK069_02925</name>
</gene>
<dbReference type="Gene3D" id="3.40.50.10330">
    <property type="entry name" value="Probable inorganic polyphosphate/atp-NAD kinase, domain 1"/>
    <property type="match status" value="1"/>
</dbReference>
<proteinExistence type="inferred from homology"/>
<evidence type="ECO:0000256" key="1">
    <source>
        <dbReference type="ARBA" id="ARBA00001946"/>
    </source>
</evidence>
<evidence type="ECO:0000256" key="7">
    <source>
        <dbReference type="ARBA" id="ARBA00022777"/>
    </source>
</evidence>
<dbReference type="Proteomes" id="UP001277761">
    <property type="component" value="Unassembled WGS sequence"/>
</dbReference>
<evidence type="ECO:0000313" key="15">
    <source>
        <dbReference type="Proteomes" id="UP001277761"/>
    </source>
</evidence>
<dbReference type="EMBL" id="JAXAVX010000001">
    <property type="protein sequence ID" value="MDX8150533.1"/>
    <property type="molecule type" value="Genomic_DNA"/>
</dbReference>
<evidence type="ECO:0000256" key="10">
    <source>
        <dbReference type="ARBA" id="ARBA00023098"/>
    </source>
</evidence>
<keyword evidence="7 14" id="KW-0418">Kinase</keyword>
<feature type="domain" description="DAGKc" evidence="13">
    <location>
        <begin position="1"/>
        <end position="128"/>
    </location>
</feature>
<keyword evidence="8" id="KW-0067">ATP-binding</keyword>
<dbReference type="InterPro" id="IPR005218">
    <property type="entry name" value="Diacylglycerol/lipid_kinase"/>
</dbReference>
<evidence type="ECO:0000256" key="3">
    <source>
        <dbReference type="ARBA" id="ARBA00022516"/>
    </source>
</evidence>
<evidence type="ECO:0000256" key="8">
    <source>
        <dbReference type="ARBA" id="ARBA00022840"/>
    </source>
</evidence>
<dbReference type="SUPFAM" id="SSF111331">
    <property type="entry name" value="NAD kinase/diacylglycerol kinase-like"/>
    <property type="match status" value="1"/>
</dbReference>
<dbReference type="Pfam" id="PF19279">
    <property type="entry name" value="YegS_C"/>
    <property type="match status" value="1"/>
</dbReference>
<comment type="caution">
    <text evidence="14">The sequence shown here is derived from an EMBL/GenBank/DDBJ whole genome shotgun (WGS) entry which is preliminary data.</text>
</comment>